<feature type="chain" id="PRO_5003152054" description="LTXXQ motif family protein" evidence="2">
    <location>
        <begin position="20"/>
        <end position="176"/>
    </location>
</feature>
<dbReference type="eggNOG" id="ENOG5032X40">
    <property type="taxonomic scope" value="Bacteria"/>
</dbReference>
<evidence type="ECO:0000313" key="3">
    <source>
        <dbReference type="EMBL" id="ADN57832.1"/>
    </source>
</evidence>
<reference evidence="3" key="1">
    <citation type="submission" date="2010-09" db="EMBL/GenBank/DDBJ databases">
        <title>Complete sequence of chromosome1 of Burkholderia sp. CCGE1003.</title>
        <authorList>
            <consortium name="US DOE Joint Genome Institute"/>
            <person name="Lucas S."/>
            <person name="Copeland A."/>
            <person name="Lapidus A."/>
            <person name="Cheng J.-F."/>
            <person name="Bruce D."/>
            <person name="Goodwin L."/>
            <person name="Pitluck S."/>
            <person name="Daligault H."/>
            <person name="Davenport K."/>
            <person name="Detter J.C."/>
            <person name="Han C."/>
            <person name="Tapia R."/>
            <person name="Land M."/>
            <person name="Hauser L."/>
            <person name="Jeffries C."/>
            <person name="Kyrpides N."/>
            <person name="Ivanova N."/>
            <person name="Ovchinnikova G."/>
            <person name="Martinez-Romero E."/>
            <person name="Rogel M.A."/>
            <person name="Auchtung J."/>
            <person name="Tiedje J.M."/>
            <person name="Woyke T."/>
        </authorList>
    </citation>
    <scope>NUCLEOTIDE SEQUENCE</scope>
    <source>
        <strain evidence="3">CCGE1003</strain>
    </source>
</reference>
<dbReference type="OrthoDB" id="5569970at2"/>
<organism evidence="3">
    <name type="scientific">Burkholderia sp. (strain CCGE1003)</name>
    <dbReference type="NCBI Taxonomy" id="640512"/>
    <lineage>
        <taxon>Bacteria</taxon>
        <taxon>Pseudomonadati</taxon>
        <taxon>Pseudomonadota</taxon>
        <taxon>Betaproteobacteria</taxon>
        <taxon>Burkholderiales</taxon>
        <taxon>Burkholderiaceae</taxon>
        <taxon>Burkholderia</taxon>
    </lineage>
</organism>
<dbReference type="InterPro" id="IPR012899">
    <property type="entry name" value="LTXXQ"/>
</dbReference>
<feature type="signal peptide" evidence="2">
    <location>
        <begin position="1"/>
        <end position="19"/>
    </location>
</feature>
<gene>
    <name evidence="3" type="ordered locus">BC1003_1866</name>
</gene>
<dbReference type="Pfam" id="PF07813">
    <property type="entry name" value="LTXXQ"/>
    <property type="match status" value="1"/>
</dbReference>
<evidence type="ECO:0000256" key="2">
    <source>
        <dbReference type="SAM" id="SignalP"/>
    </source>
</evidence>
<proteinExistence type="predicted"/>
<feature type="compositionally biased region" description="Low complexity" evidence="1">
    <location>
        <begin position="162"/>
        <end position="176"/>
    </location>
</feature>
<dbReference type="AlphaFoldDB" id="E1T9U4"/>
<protein>
    <recommendedName>
        <fullName evidence="4">LTXXQ motif family protein</fullName>
    </recommendedName>
</protein>
<dbReference type="KEGG" id="bgf:BC1003_1866"/>
<accession>E1T9U4</accession>
<dbReference type="STRING" id="640512.BC1003_1866"/>
<dbReference type="HOGENOM" id="CLU_055970_1_0_4"/>
<evidence type="ECO:0000256" key="1">
    <source>
        <dbReference type="SAM" id="MobiDB-lite"/>
    </source>
</evidence>
<keyword evidence="2" id="KW-0732">Signal</keyword>
<feature type="compositionally biased region" description="Basic and acidic residues" evidence="1">
    <location>
        <begin position="135"/>
        <end position="152"/>
    </location>
</feature>
<feature type="region of interest" description="Disordered" evidence="1">
    <location>
        <begin position="135"/>
        <end position="176"/>
    </location>
</feature>
<sequence length="176" mass="18537">MKKVLVLLASAVAMSGAFAQASAPAAAPSVTAASAPAAPATKSGHERNVEDRIAYLHSQLKITPAQEPQWKAFADVMRGNGQTMGELFKERRAATNVSALDDMKQYATIAQAHADGMKKLVDAFDPLYNSFSPEQKKLADTTFRHDGGPEGRRGHHGKGKSGKAAPAPASDATVKP</sequence>
<name>E1T9U4_BURSG</name>
<dbReference type="EMBL" id="CP002217">
    <property type="protein sequence ID" value="ADN57832.1"/>
    <property type="molecule type" value="Genomic_DNA"/>
</dbReference>
<dbReference type="GO" id="GO:0042597">
    <property type="term" value="C:periplasmic space"/>
    <property type="evidence" value="ECO:0007669"/>
    <property type="project" value="InterPro"/>
</dbReference>
<evidence type="ECO:0008006" key="4">
    <source>
        <dbReference type="Google" id="ProtNLM"/>
    </source>
</evidence>